<gene>
    <name evidence="1" type="ORF">CJ235_07950</name>
</gene>
<dbReference type="EMBL" id="PNGG01000004">
    <property type="protein sequence ID" value="PMC18356.1"/>
    <property type="molecule type" value="Genomic_DNA"/>
</dbReference>
<evidence type="ECO:0000313" key="1">
    <source>
        <dbReference type="EMBL" id="PMC18356.1"/>
    </source>
</evidence>
<dbReference type="AlphaFoldDB" id="A0A2N6QFM3"/>
<proteinExistence type="predicted"/>
<dbReference type="Pfam" id="PF16895">
    <property type="entry name" value="DUF5085"/>
    <property type="match status" value="1"/>
</dbReference>
<name>A0A2N6QFM3_9STAP</name>
<comment type="caution">
    <text evidence="1">The sequence shown here is derived from an EMBL/GenBank/DDBJ whole genome shotgun (WGS) entry which is preliminary data.</text>
</comment>
<evidence type="ECO:0000313" key="2">
    <source>
        <dbReference type="Proteomes" id="UP000235748"/>
    </source>
</evidence>
<dbReference type="RefSeq" id="WP_070503887.1">
    <property type="nucleotide sequence ID" value="NZ_JAASJD010000011.1"/>
</dbReference>
<organism evidence="1 2">
    <name type="scientific">Staphylococcus pettenkoferi</name>
    <dbReference type="NCBI Taxonomy" id="170573"/>
    <lineage>
        <taxon>Bacteria</taxon>
        <taxon>Bacillati</taxon>
        <taxon>Bacillota</taxon>
        <taxon>Bacilli</taxon>
        <taxon>Bacillales</taxon>
        <taxon>Staphylococcaceae</taxon>
        <taxon>Staphylococcus</taxon>
    </lineage>
</organism>
<dbReference type="InterPro" id="IPR031664">
    <property type="entry name" value="DUF5085"/>
</dbReference>
<sequence length="148" mass="17209">MELDLLIMPYCAKTEIVSNEEEWEDDLLAIKEFFISEEIYTTGPVIFTKEVAGLGEYKYVVYIPLNAPIDPIPELNISYEPLLDVLPTISHKCFYEEEFEDIYDEIKNSAHENEITLENSDFYHVLLPYPGGHLYEIHAEVNVDEEEI</sequence>
<protein>
    <submittedName>
        <fullName evidence="1">DUF5085 domain-containing protein</fullName>
    </submittedName>
</protein>
<accession>A0A2N6QFM3</accession>
<dbReference type="Proteomes" id="UP000235748">
    <property type="component" value="Unassembled WGS sequence"/>
</dbReference>
<reference evidence="1 2" key="1">
    <citation type="submission" date="2017-09" db="EMBL/GenBank/DDBJ databases">
        <title>Bacterial strain isolated from the female urinary microbiota.</title>
        <authorList>
            <person name="Thomas-White K."/>
            <person name="Kumar N."/>
            <person name="Forster S."/>
            <person name="Putonti C."/>
            <person name="Lawley T."/>
            <person name="Wolfe A.J."/>
        </authorList>
    </citation>
    <scope>NUCLEOTIDE SEQUENCE [LARGE SCALE GENOMIC DNA]</scope>
    <source>
        <strain evidence="1 2">UMB0834</strain>
    </source>
</reference>